<proteinExistence type="predicted"/>
<keyword evidence="1" id="KW-0812">Transmembrane</keyword>
<evidence type="ECO:0000313" key="4">
    <source>
        <dbReference type="Proteomes" id="UP000571017"/>
    </source>
</evidence>
<evidence type="ECO:0000256" key="1">
    <source>
        <dbReference type="SAM" id="Phobius"/>
    </source>
</evidence>
<comment type="caution">
    <text evidence="3">The sequence shown here is derived from an EMBL/GenBank/DDBJ whole genome shotgun (WGS) entry which is preliminary data.</text>
</comment>
<keyword evidence="1" id="KW-1133">Transmembrane helix</keyword>
<reference evidence="3 4" key="1">
    <citation type="journal article" date="2004" name="Extremophiles">
        <title>Halobacillus locisalis sp. nov., a halophilic bacterium isolated from a marine solar saltern of the Yellow Sea in Korea.</title>
        <authorList>
            <person name="Yoon J.H."/>
            <person name="Kang K.H."/>
            <person name="Oh T.K."/>
            <person name="Park Y.H."/>
        </authorList>
    </citation>
    <scope>NUCLEOTIDE SEQUENCE [LARGE SCALE GENOMIC DNA]</scope>
    <source>
        <strain evidence="3 4">KCTC 3788</strain>
    </source>
</reference>
<evidence type="ECO:0000259" key="2">
    <source>
        <dbReference type="Pfam" id="PF01882"/>
    </source>
</evidence>
<organism evidence="3 4">
    <name type="scientific">Halobacillus locisalis</name>
    <dbReference type="NCBI Taxonomy" id="220753"/>
    <lineage>
        <taxon>Bacteria</taxon>
        <taxon>Bacillati</taxon>
        <taxon>Bacillota</taxon>
        <taxon>Bacilli</taxon>
        <taxon>Bacillales</taxon>
        <taxon>Bacillaceae</taxon>
        <taxon>Halobacillus</taxon>
    </lineage>
</organism>
<dbReference type="InterPro" id="IPR002881">
    <property type="entry name" value="DUF58"/>
</dbReference>
<dbReference type="Pfam" id="PF01882">
    <property type="entry name" value="DUF58"/>
    <property type="match status" value="1"/>
</dbReference>
<name>A0A838CVJ2_9BACI</name>
<feature type="domain" description="DUF58" evidence="2">
    <location>
        <begin position="220"/>
        <end position="374"/>
    </location>
</feature>
<feature type="transmembrane region" description="Helical" evidence="1">
    <location>
        <begin position="33"/>
        <end position="55"/>
    </location>
</feature>
<evidence type="ECO:0000313" key="3">
    <source>
        <dbReference type="EMBL" id="MBA2175933.1"/>
    </source>
</evidence>
<keyword evidence="1" id="KW-0472">Membrane</keyword>
<dbReference type="AlphaFoldDB" id="A0A838CVJ2"/>
<keyword evidence="4" id="KW-1185">Reference proteome</keyword>
<sequence length="421" mass="49450">MRQTVQFILKLTVVAFLFAVLFSYAMFQGGFVSWFLFYAFLPFLIYMFGVAIYPIHKWKVERKLSKRVATGGESIEVEVTLRRTLPFPIYYCVVEEYLPHSLKKKDTHFEKYRHMDREETMEEARQIKHVTFPWFSKKIRFRYTLDKVPRGEHELKALRVKTGDFFGFVKKEHVFQAENKVLVFPFTRPVQLKESVYSFEQGASPSFKLNEKNTNIVTGVREYIPGDRFAWVDWKTTARMDQMMTKEFEQEKSVDMMIILNAVYHPSMNQVGFEGSVEFSSSLLEEMQKSTSQLAFMTLGDGRGYFPFQKDATQKQMIQGHLAKIRAIGRTPFAQQLERERARLSSGMVTMIISHHLDEDIRQSLLKLAKKSKRLVFFYVRSSKQMTFQDHQNVKQLKNQGVLVNVLSEEQLLKKEFEVNT</sequence>
<accession>A0A838CVJ2</accession>
<dbReference type="Proteomes" id="UP000571017">
    <property type="component" value="Unassembled WGS sequence"/>
</dbReference>
<dbReference type="RefSeq" id="WP_181472984.1">
    <property type="nucleotide sequence ID" value="NZ_JACEFG010000003.1"/>
</dbReference>
<dbReference type="PANTHER" id="PTHR34351">
    <property type="entry name" value="SLR1927 PROTEIN-RELATED"/>
    <property type="match status" value="1"/>
</dbReference>
<gene>
    <name evidence="3" type="ORF">H0266_13630</name>
</gene>
<protein>
    <submittedName>
        <fullName evidence="3">DUF58 domain-containing protein</fullName>
    </submittedName>
</protein>
<feature type="transmembrane region" description="Helical" evidence="1">
    <location>
        <begin position="7"/>
        <end position="27"/>
    </location>
</feature>
<dbReference type="EMBL" id="JACEFG010000003">
    <property type="protein sequence ID" value="MBA2175933.1"/>
    <property type="molecule type" value="Genomic_DNA"/>
</dbReference>
<dbReference type="PANTHER" id="PTHR34351:SF2">
    <property type="entry name" value="DUF58 DOMAIN-CONTAINING PROTEIN"/>
    <property type="match status" value="1"/>
</dbReference>